<feature type="domain" description="FIIND" evidence="8">
    <location>
        <begin position="156"/>
        <end position="441"/>
    </location>
</feature>
<protein>
    <submittedName>
        <fullName evidence="10">Caspase recruitment domain-containing protein 8 isoform X1</fullName>
    </submittedName>
</protein>
<dbReference type="PROSITE" id="PS50209">
    <property type="entry name" value="CARD"/>
    <property type="match status" value="1"/>
</dbReference>
<dbReference type="RefSeq" id="XP_032126901.1">
    <property type="nucleotide sequence ID" value="XM_032271010.1"/>
</dbReference>
<sequence length="564" mass="64658">MGRRISSKKSFRCWRWLWKWLCGWRYRKRTHFFSFHHRVTQQNETDVTVAVFFPPQIIFHEESERSCHPSMEKTCNTQNILIRKDQVEEEESLSSFPPQYQQLQPFEDEDSSVSEDQESSQEQGSGVGYSEEHQVVSCCAAKLHFEVKRDYKNPQFLGPEGNVDVELTDENANRYSIRFPAAGWYLWSATGLGFVVRAAATVRIAFGSWSQHLALDLQHHEQWLVAGPLFDITVEPEEAVYEIHLPHFISLQAGEVDISWFLVAHFKDEGMVLEHPARVEPFYAVLENPSFSLMGILLRIASGTRFSISIASNVLMYYHSHPKDIRFHLYLVPSDALIRKAIDDEEDRFCGVRLQTSPPMEPLNFGAYYIVSNSAHLEIIPTELKLSYRSPGEIQPFSKFYAGQMKEPIQVEITDKRHGTLVWKTVVKPVDIQLGAAAAPPVSSERAMPEKNECDLLIGRHEDMMSTQGVPTVNSWGAAFVKENLRQLQVRMGDLKGVLDDLQDSEVLTENEKELVEQAKTQQSKNRALLSMVEKKGDPALEELYRSISKRDPYLVLHLRQQTL</sequence>
<dbReference type="GO" id="GO:0045087">
    <property type="term" value="P:innate immune response"/>
    <property type="evidence" value="ECO:0007669"/>
    <property type="project" value="UniProtKB-KW"/>
</dbReference>
<dbReference type="GO" id="GO:0006954">
    <property type="term" value="P:inflammatory response"/>
    <property type="evidence" value="ECO:0007669"/>
    <property type="project" value="UniProtKB-KW"/>
</dbReference>
<comment type="subcellular location">
    <subcellularLocation>
        <location evidence="1">Cytoplasm</location>
        <location evidence="1">Cytosol</location>
    </subcellularLocation>
</comment>
<dbReference type="GeneID" id="116544553"/>
<accession>A0A6J3H9J6</accession>
<keyword evidence="9" id="KW-1185">Reference proteome</keyword>
<evidence type="ECO:0000256" key="3">
    <source>
        <dbReference type="ARBA" id="ARBA00022588"/>
    </source>
</evidence>
<keyword evidence="5" id="KW-0395">Inflammatory response</keyword>
<organism evidence="9 10">
    <name type="scientific">Sapajus apella</name>
    <name type="common">Brown-capped capuchin</name>
    <name type="synonym">Cebus apella</name>
    <dbReference type="NCBI Taxonomy" id="9515"/>
    <lineage>
        <taxon>Eukaryota</taxon>
        <taxon>Metazoa</taxon>
        <taxon>Chordata</taxon>
        <taxon>Craniata</taxon>
        <taxon>Vertebrata</taxon>
        <taxon>Euteleostomi</taxon>
        <taxon>Mammalia</taxon>
        <taxon>Eutheria</taxon>
        <taxon>Euarchontoglires</taxon>
        <taxon>Primates</taxon>
        <taxon>Haplorrhini</taxon>
        <taxon>Platyrrhini</taxon>
        <taxon>Cebidae</taxon>
        <taxon>Cebinae</taxon>
        <taxon>Sapajus</taxon>
    </lineage>
</organism>
<evidence type="ECO:0000256" key="4">
    <source>
        <dbReference type="ARBA" id="ARBA00022859"/>
    </source>
</evidence>
<evidence type="ECO:0000256" key="6">
    <source>
        <dbReference type="SAM" id="MobiDB-lite"/>
    </source>
</evidence>
<dbReference type="Gene3D" id="1.10.533.10">
    <property type="entry name" value="Death Domain, Fas"/>
    <property type="match status" value="1"/>
</dbReference>
<feature type="domain" description="CARD" evidence="7">
    <location>
        <begin position="473"/>
        <end position="563"/>
    </location>
</feature>
<dbReference type="PROSITE" id="PS51830">
    <property type="entry name" value="FIIND"/>
    <property type="match status" value="1"/>
</dbReference>
<dbReference type="Pfam" id="PF00619">
    <property type="entry name" value="CARD"/>
    <property type="match status" value="1"/>
</dbReference>
<dbReference type="PANTHER" id="PTHR46985">
    <property type="entry name" value="NACHT, LRR AND PYD DOMAINS-CONTAINING PROTEIN 1"/>
    <property type="match status" value="1"/>
</dbReference>
<proteinExistence type="predicted"/>
<reference evidence="10" key="1">
    <citation type="submission" date="2025-08" db="UniProtKB">
        <authorList>
            <consortium name="RefSeq"/>
        </authorList>
    </citation>
    <scope>IDENTIFICATION</scope>
    <source>
        <tissue evidence="10">Blood</tissue>
    </source>
</reference>
<gene>
    <name evidence="10" type="primary">CARD8</name>
</gene>
<evidence type="ECO:0000256" key="2">
    <source>
        <dbReference type="ARBA" id="ARBA00022490"/>
    </source>
</evidence>
<evidence type="ECO:0000259" key="8">
    <source>
        <dbReference type="PROSITE" id="PS51830"/>
    </source>
</evidence>
<evidence type="ECO:0000313" key="9">
    <source>
        <dbReference type="Proteomes" id="UP000504640"/>
    </source>
</evidence>
<feature type="region of interest" description="Disordered" evidence="6">
    <location>
        <begin position="107"/>
        <end position="129"/>
    </location>
</feature>
<dbReference type="PANTHER" id="PTHR46985:SF4">
    <property type="entry name" value="CASPASE RECRUITMENT DOMAIN-CONTAINING PROTEIN 8"/>
    <property type="match status" value="1"/>
</dbReference>
<evidence type="ECO:0000256" key="1">
    <source>
        <dbReference type="ARBA" id="ARBA00004514"/>
    </source>
</evidence>
<dbReference type="GO" id="GO:0008656">
    <property type="term" value="F:cysteine-type endopeptidase activator activity involved in apoptotic process"/>
    <property type="evidence" value="ECO:0007669"/>
    <property type="project" value="TreeGrafter"/>
</dbReference>
<dbReference type="GO" id="GO:0043122">
    <property type="term" value="P:regulation of canonical NF-kappaB signal transduction"/>
    <property type="evidence" value="ECO:0007669"/>
    <property type="project" value="TreeGrafter"/>
</dbReference>
<dbReference type="AlphaFoldDB" id="A0A6J3H9J6"/>
<dbReference type="InterPro" id="IPR001315">
    <property type="entry name" value="CARD"/>
</dbReference>
<dbReference type="InterPro" id="IPR025307">
    <property type="entry name" value="FIIND_dom"/>
</dbReference>
<keyword evidence="2" id="KW-0963">Cytoplasm</keyword>
<dbReference type="SMART" id="SM00114">
    <property type="entry name" value="CARD"/>
    <property type="match status" value="1"/>
</dbReference>
<name>A0A6J3H9J6_SAPAP</name>
<dbReference type="Pfam" id="PF23679">
    <property type="entry name" value="UPA-FIIND"/>
    <property type="match status" value="1"/>
</dbReference>
<keyword evidence="3" id="KW-0399">Innate immunity</keyword>
<evidence type="ECO:0000256" key="5">
    <source>
        <dbReference type="ARBA" id="ARBA00023198"/>
    </source>
</evidence>
<dbReference type="Pfam" id="PF13553">
    <property type="entry name" value="FIIND"/>
    <property type="match status" value="1"/>
</dbReference>
<dbReference type="Proteomes" id="UP000504640">
    <property type="component" value="Unplaced"/>
</dbReference>
<evidence type="ECO:0000259" key="7">
    <source>
        <dbReference type="PROSITE" id="PS50209"/>
    </source>
</evidence>
<dbReference type="InterPro" id="IPR011029">
    <property type="entry name" value="DEATH-like_dom_sf"/>
</dbReference>
<dbReference type="CDD" id="cd01671">
    <property type="entry name" value="CARD"/>
    <property type="match status" value="1"/>
</dbReference>
<dbReference type="GO" id="GO:0042981">
    <property type="term" value="P:regulation of apoptotic process"/>
    <property type="evidence" value="ECO:0007669"/>
    <property type="project" value="InterPro"/>
</dbReference>
<dbReference type="SUPFAM" id="SSF47986">
    <property type="entry name" value="DEATH domain"/>
    <property type="match status" value="1"/>
</dbReference>
<dbReference type="CTD" id="22900"/>
<dbReference type="GO" id="GO:0072559">
    <property type="term" value="C:NLRP3 inflammasome complex"/>
    <property type="evidence" value="ECO:0007669"/>
    <property type="project" value="TreeGrafter"/>
</dbReference>
<feature type="compositionally biased region" description="Acidic residues" evidence="6">
    <location>
        <begin position="107"/>
        <end position="119"/>
    </location>
</feature>
<evidence type="ECO:0000313" key="10">
    <source>
        <dbReference type="RefSeq" id="XP_032126901.1"/>
    </source>
</evidence>
<keyword evidence="4" id="KW-0391">Immunity</keyword>
<dbReference type="InterPro" id="IPR051249">
    <property type="entry name" value="NLRP_Inflammasome"/>
</dbReference>